<feature type="region of interest" description="Disordered" evidence="1">
    <location>
        <begin position="1"/>
        <end position="48"/>
    </location>
</feature>
<feature type="compositionally biased region" description="Basic and acidic residues" evidence="1">
    <location>
        <begin position="1"/>
        <end position="18"/>
    </location>
</feature>
<accession>C3YY48</accession>
<dbReference type="EMBL" id="GG666563">
    <property type="protein sequence ID" value="EEN55007.1"/>
    <property type="molecule type" value="Genomic_DNA"/>
</dbReference>
<organism>
    <name type="scientific">Branchiostoma floridae</name>
    <name type="common">Florida lancelet</name>
    <name type="synonym">Amphioxus</name>
    <dbReference type="NCBI Taxonomy" id="7739"/>
    <lineage>
        <taxon>Eukaryota</taxon>
        <taxon>Metazoa</taxon>
        <taxon>Chordata</taxon>
        <taxon>Cephalochordata</taxon>
        <taxon>Leptocardii</taxon>
        <taxon>Amphioxiformes</taxon>
        <taxon>Branchiostomatidae</taxon>
        <taxon>Branchiostoma</taxon>
    </lineage>
</organism>
<gene>
    <name evidence="2" type="ORF">BRAFLDRAFT_79929</name>
</gene>
<evidence type="ECO:0000313" key="2">
    <source>
        <dbReference type="EMBL" id="EEN55007.1"/>
    </source>
</evidence>
<feature type="compositionally biased region" description="Basic and acidic residues" evidence="1">
    <location>
        <begin position="28"/>
        <end position="48"/>
    </location>
</feature>
<proteinExistence type="predicted"/>
<protein>
    <submittedName>
        <fullName evidence="2">Uncharacterized protein</fullName>
    </submittedName>
</protein>
<sequence>MIRRRQIDWKKTIADHHGQHPRLAAGEEPGREEARDGKAQQRKQQQHESRVVHFLLSFRTLRVSSYRKLNSNRRRWETFKPNSRLSNQIQCLDAKVDSLAGEVNTVRKRVKELVKTAGFYPGELDSLRDALRNEQRERGSFTRGKVLLQRHIGCSLGYCMDSYSVGMDITEMDSQVNE</sequence>
<name>C3YY48_BRAFL</name>
<evidence type="ECO:0000256" key="1">
    <source>
        <dbReference type="SAM" id="MobiDB-lite"/>
    </source>
</evidence>
<dbReference type="InParanoid" id="C3YY48"/>
<reference evidence="2" key="1">
    <citation type="journal article" date="2008" name="Nature">
        <title>The amphioxus genome and the evolution of the chordate karyotype.</title>
        <authorList>
            <consortium name="US DOE Joint Genome Institute (JGI-PGF)"/>
            <person name="Putnam N.H."/>
            <person name="Butts T."/>
            <person name="Ferrier D.E.K."/>
            <person name="Furlong R.F."/>
            <person name="Hellsten U."/>
            <person name="Kawashima T."/>
            <person name="Robinson-Rechavi M."/>
            <person name="Shoguchi E."/>
            <person name="Terry A."/>
            <person name="Yu J.-K."/>
            <person name="Benito-Gutierrez E.L."/>
            <person name="Dubchak I."/>
            <person name="Garcia-Fernandez J."/>
            <person name="Gibson-Brown J.J."/>
            <person name="Grigoriev I.V."/>
            <person name="Horton A.C."/>
            <person name="de Jong P.J."/>
            <person name="Jurka J."/>
            <person name="Kapitonov V.V."/>
            <person name="Kohara Y."/>
            <person name="Kuroki Y."/>
            <person name="Lindquist E."/>
            <person name="Lucas S."/>
            <person name="Osoegawa K."/>
            <person name="Pennacchio L.A."/>
            <person name="Salamov A.A."/>
            <person name="Satou Y."/>
            <person name="Sauka-Spengler T."/>
            <person name="Schmutz J."/>
            <person name="Shin-I T."/>
            <person name="Toyoda A."/>
            <person name="Bronner-Fraser M."/>
            <person name="Fujiyama A."/>
            <person name="Holland L.Z."/>
            <person name="Holland P.W.H."/>
            <person name="Satoh N."/>
            <person name="Rokhsar D.S."/>
        </authorList>
    </citation>
    <scope>NUCLEOTIDE SEQUENCE [LARGE SCALE GENOMIC DNA]</scope>
    <source>
        <strain evidence="2">S238N-H82</strain>
        <tissue evidence="2">Testes</tissue>
    </source>
</reference>
<dbReference type="AlphaFoldDB" id="C3YY48"/>